<name>A0ABY4IUZ0_9MICO</name>
<dbReference type="InterPro" id="IPR050204">
    <property type="entry name" value="AraC_XylS_family_regulators"/>
</dbReference>
<evidence type="ECO:0000313" key="5">
    <source>
        <dbReference type="EMBL" id="UPL15696.1"/>
    </source>
</evidence>
<keyword evidence="6" id="KW-1185">Reference proteome</keyword>
<keyword evidence="2" id="KW-0238">DNA-binding</keyword>
<feature type="domain" description="HTH araC/xylS-type" evidence="4">
    <location>
        <begin position="203"/>
        <end position="290"/>
    </location>
</feature>
<dbReference type="Gene3D" id="1.10.10.60">
    <property type="entry name" value="Homeodomain-like"/>
    <property type="match status" value="1"/>
</dbReference>
<gene>
    <name evidence="5" type="ORF">KV396_14940</name>
</gene>
<dbReference type="PANTHER" id="PTHR46796">
    <property type="entry name" value="HTH-TYPE TRANSCRIPTIONAL ACTIVATOR RHAS-RELATED"/>
    <property type="match status" value="1"/>
</dbReference>
<dbReference type="SMART" id="SM00342">
    <property type="entry name" value="HTH_ARAC"/>
    <property type="match status" value="1"/>
</dbReference>
<dbReference type="PANTHER" id="PTHR46796:SF6">
    <property type="entry name" value="ARAC SUBFAMILY"/>
    <property type="match status" value="1"/>
</dbReference>
<protein>
    <submittedName>
        <fullName evidence="5">Helix-turn-helix domain-containing protein</fullName>
    </submittedName>
</protein>
<keyword evidence="3" id="KW-0804">Transcription</keyword>
<evidence type="ECO:0000256" key="1">
    <source>
        <dbReference type="ARBA" id="ARBA00023015"/>
    </source>
</evidence>
<dbReference type="Proteomes" id="UP000831963">
    <property type="component" value="Chromosome"/>
</dbReference>
<accession>A0ABY4IUZ0</accession>
<dbReference type="PROSITE" id="PS01124">
    <property type="entry name" value="HTH_ARAC_FAMILY_2"/>
    <property type="match status" value="1"/>
</dbReference>
<evidence type="ECO:0000256" key="3">
    <source>
        <dbReference type="ARBA" id="ARBA00023163"/>
    </source>
</evidence>
<reference evidence="5 6" key="1">
    <citation type="submission" date="2021-06" db="EMBL/GenBank/DDBJ databases">
        <title>Genome-based taxonomic framework of Microbacterium strains isolated from marine environment, the description of four new species and reclassification of four preexisting species.</title>
        <authorList>
            <person name="Lee S.D."/>
            <person name="Kim S.-M."/>
            <person name="Byeon Y.-S."/>
            <person name="Yang H.L."/>
            <person name="Kim I.S."/>
        </authorList>
    </citation>
    <scope>NUCLEOTIDE SEQUENCE [LARGE SCALE GENOMIC DNA]</scope>
    <source>
        <strain evidence="5 6">SSW1-36</strain>
    </source>
</reference>
<evidence type="ECO:0000313" key="6">
    <source>
        <dbReference type="Proteomes" id="UP000831963"/>
    </source>
</evidence>
<proteinExistence type="predicted"/>
<keyword evidence="1" id="KW-0805">Transcription regulation</keyword>
<evidence type="ECO:0000256" key="2">
    <source>
        <dbReference type="ARBA" id="ARBA00023125"/>
    </source>
</evidence>
<dbReference type="EMBL" id="CP078077">
    <property type="protein sequence ID" value="UPL15696.1"/>
    <property type="molecule type" value="Genomic_DNA"/>
</dbReference>
<dbReference type="RefSeq" id="WP_247956215.1">
    <property type="nucleotide sequence ID" value="NZ_CP078077.1"/>
</dbReference>
<sequence length="310" mass="33533">MAFVRTTVDVQGLDAARKDDTLKDYLAASNIRIASLGGKPLRGELSRFREISFARATLPQSTVVWPRDHLSLDRGIIVISLSGGLEVESEGTVFRKPPGLFLIPPGQEEVLFHSTEEENELLYVSTNARLLEDIDLSGTQYDPLVRVPDGVLAPLISFIETVCAISVEDTTMIAPLEVAAVEVARSLGILIADGVPAGLSLFSRTMRVIARDYPRRRLKLAGLAEDLDVSERTLQAAFAAEGTSVMREVRAIRARAAHERLLTKPRTTSADLASAVGFGSTSSLIRAMREFAPHPGAGVDTDADADAKRL</sequence>
<organism evidence="5 6">
    <name type="scientific">Microbacterium galbinum</name>
    <dbReference type="NCBI Taxonomy" id="2851646"/>
    <lineage>
        <taxon>Bacteria</taxon>
        <taxon>Bacillati</taxon>
        <taxon>Actinomycetota</taxon>
        <taxon>Actinomycetes</taxon>
        <taxon>Micrococcales</taxon>
        <taxon>Microbacteriaceae</taxon>
        <taxon>Microbacterium</taxon>
    </lineage>
</organism>
<dbReference type="InterPro" id="IPR018060">
    <property type="entry name" value="HTH_AraC"/>
</dbReference>
<evidence type="ECO:0000259" key="4">
    <source>
        <dbReference type="PROSITE" id="PS01124"/>
    </source>
</evidence>
<dbReference type="Pfam" id="PF12833">
    <property type="entry name" value="HTH_18"/>
    <property type="match status" value="1"/>
</dbReference>